<dbReference type="RefSeq" id="WP_120673865.1">
    <property type="nucleotide sequence ID" value="NZ_RAZS01000001.1"/>
</dbReference>
<evidence type="ECO:0000313" key="1">
    <source>
        <dbReference type="EMBL" id="RKN24188.1"/>
    </source>
</evidence>
<name>A0ABX9RLV7_9ACTN</name>
<organism evidence="1 2">
    <name type="scientific">Micromonospora musae</name>
    <dbReference type="NCBI Taxonomy" id="1894970"/>
    <lineage>
        <taxon>Bacteria</taxon>
        <taxon>Bacillati</taxon>
        <taxon>Actinomycetota</taxon>
        <taxon>Actinomycetes</taxon>
        <taxon>Micromonosporales</taxon>
        <taxon>Micromonosporaceae</taxon>
        <taxon>Micromonospora</taxon>
    </lineage>
</organism>
<dbReference type="InterPro" id="IPR041492">
    <property type="entry name" value="HAD_2"/>
</dbReference>
<dbReference type="EMBL" id="RAZS01000001">
    <property type="protein sequence ID" value="RKN24188.1"/>
    <property type="molecule type" value="Genomic_DNA"/>
</dbReference>
<comment type="caution">
    <text evidence="1">The sequence shown here is derived from an EMBL/GenBank/DDBJ whole genome shotgun (WGS) entry which is preliminary data.</text>
</comment>
<dbReference type="Proteomes" id="UP000271548">
    <property type="component" value="Unassembled WGS sequence"/>
</dbReference>
<protein>
    <submittedName>
        <fullName evidence="1">HAD family phosphatase</fullName>
    </submittedName>
</protein>
<dbReference type="InterPro" id="IPR036412">
    <property type="entry name" value="HAD-like_sf"/>
</dbReference>
<dbReference type="PANTHER" id="PTHR43434">
    <property type="entry name" value="PHOSPHOGLYCOLATE PHOSPHATASE"/>
    <property type="match status" value="1"/>
</dbReference>
<sequence length="241" mass="25367">MSAALEQLGREVRALLLDFDGPVCSIFAGYPAPIVARELVQLLVARGAAFATDLADESDPLEVLRRTGVEADSGLTRAIEDALIAAEVRATATAEPTPCGREVIVAARQVGLSIAVVSNNSRQAVEAYLRTHRLNQHIRLVVGRMYAAPDRMKPNPEPILRAANALGVDPNLCLLLGDSLSDIEGAKASGTRVVGFANKSEKKPIFEQAGADAVVTSMKEVARALVRLDDAAGDSTSPSGS</sequence>
<dbReference type="InterPro" id="IPR050155">
    <property type="entry name" value="HAD-like_hydrolase_sf"/>
</dbReference>
<evidence type="ECO:0000313" key="2">
    <source>
        <dbReference type="Proteomes" id="UP000271548"/>
    </source>
</evidence>
<dbReference type="NCBIfam" id="TIGR01549">
    <property type="entry name" value="HAD-SF-IA-v1"/>
    <property type="match status" value="1"/>
</dbReference>
<reference evidence="1 2" key="1">
    <citation type="submission" date="2018-09" db="EMBL/GenBank/DDBJ databases">
        <title>Micromonospora sp. nov. MS1-9, isolated from a root of Musa sp.</title>
        <authorList>
            <person name="Kuncharoen N."/>
            <person name="Kudo T."/>
            <person name="Ohkuma M."/>
            <person name="Yuki M."/>
            <person name="Tanasupawat S."/>
        </authorList>
    </citation>
    <scope>NUCLEOTIDE SEQUENCE [LARGE SCALE GENOMIC DNA]</scope>
    <source>
        <strain evidence="1 2">NGC1-4</strain>
    </source>
</reference>
<proteinExistence type="predicted"/>
<dbReference type="InterPro" id="IPR006439">
    <property type="entry name" value="HAD-SF_hydro_IA"/>
</dbReference>
<keyword evidence="2" id="KW-1185">Reference proteome</keyword>
<gene>
    <name evidence="1" type="ORF">D7147_04175</name>
</gene>
<dbReference type="NCBIfam" id="TIGR01509">
    <property type="entry name" value="HAD-SF-IA-v3"/>
    <property type="match status" value="1"/>
</dbReference>
<dbReference type="Gene3D" id="3.40.50.1000">
    <property type="entry name" value="HAD superfamily/HAD-like"/>
    <property type="match status" value="1"/>
</dbReference>
<dbReference type="InterPro" id="IPR023214">
    <property type="entry name" value="HAD_sf"/>
</dbReference>
<dbReference type="PANTHER" id="PTHR43434:SF1">
    <property type="entry name" value="PHOSPHOGLYCOLATE PHOSPHATASE"/>
    <property type="match status" value="1"/>
</dbReference>
<accession>A0ABX9RLV7</accession>
<dbReference type="SUPFAM" id="SSF56784">
    <property type="entry name" value="HAD-like"/>
    <property type="match status" value="1"/>
</dbReference>
<dbReference type="Pfam" id="PF13419">
    <property type="entry name" value="HAD_2"/>
    <property type="match status" value="1"/>
</dbReference>